<gene>
    <name evidence="1" type="ORF">RJ40_08940</name>
</gene>
<dbReference type="Gene3D" id="1.25.10.10">
    <property type="entry name" value="Leucine-rich Repeat Variant"/>
    <property type="match status" value="1"/>
</dbReference>
<evidence type="ECO:0000313" key="2">
    <source>
        <dbReference type="Proteomes" id="UP001042704"/>
    </source>
</evidence>
<organism evidence="1 2">
    <name type="scientific">Methanofollis aquaemaris</name>
    <dbReference type="NCBI Taxonomy" id="126734"/>
    <lineage>
        <taxon>Archaea</taxon>
        <taxon>Methanobacteriati</taxon>
        <taxon>Methanobacteriota</taxon>
        <taxon>Stenosarchaea group</taxon>
        <taxon>Methanomicrobia</taxon>
        <taxon>Methanomicrobiales</taxon>
        <taxon>Methanomicrobiaceae</taxon>
        <taxon>Methanofollis</taxon>
    </lineage>
</organism>
<dbReference type="SMART" id="SM00567">
    <property type="entry name" value="EZ_HEAT"/>
    <property type="match status" value="3"/>
</dbReference>
<dbReference type="SUPFAM" id="SSF48371">
    <property type="entry name" value="ARM repeat"/>
    <property type="match status" value="1"/>
</dbReference>
<dbReference type="AlphaFoldDB" id="A0A8A3S6Q4"/>
<dbReference type="EMBL" id="CP036172">
    <property type="protein sequence ID" value="QSZ67623.1"/>
    <property type="molecule type" value="Genomic_DNA"/>
</dbReference>
<reference evidence="1" key="1">
    <citation type="journal article" date="2001" name="Int. J. Syst. Evol. Microbiol.">
        <title>Methanofollis aquaemaris sp. nov., a methanogen isolated from an aquaculture fish pond.</title>
        <authorList>
            <person name="Lai M.C."/>
            <person name="Chen S.C."/>
        </authorList>
    </citation>
    <scope>NUCLEOTIDE SEQUENCE</scope>
    <source>
        <strain evidence="1">N2F9704</strain>
    </source>
</reference>
<dbReference type="KEGG" id="maqe:RJ40_08940"/>
<evidence type="ECO:0000313" key="1">
    <source>
        <dbReference type="EMBL" id="QSZ67623.1"/>
    </source>
</evidence>
<dbReference type="Proteomes" id="UP001042704">
    <property type="component" value="Chromosome"/>
</dbReference>
<sequence>MTCPLRAPCRKVSQEDLLDHHARIDLNVTALFICPPMGHRGGISTVWACGLMALVLLQSIESVRVEEMKRVQSCPGYPFDLDLVQLQFEGPLACRTFSLDISVIVKGEGDMDVDVTHRVHPGSGGPHGDCTPPRYILFVLVAWPSCMAVPPPGTSSQILITEQRVRRGRRILRTARRTMRTIERLLSTGDLEGLARLVREGTAHERLTAAWELGKNGKQGVEYLVPILLEGQGEETWEAAMGLSRAGNPAVEPLIEALNIGTPETRTAAAWALEEIGDERAVEALIRALSDTDNFCRWTAAACLLRLGHDDGRRAAEEVLRKESEEVQGYIGILAEGS</sequence>
<dbReference type="GO" id="GO:0016491">
    <property type="term" value="F:oxidoreductase activity"/>
    <property type="evidence" value="ECO:0007669"/>
    <property type="project" value="TreeGrafter"/>
</dbReference>
<accession>A0A8A3S6Q4</accession>
<name>A0A8A3S6Q4_9EURY</name>
<dbReference type="PANTHER" id="PTHR12697:SF5">
    <property type="entry name" value="DEOXYHYPUSINE HYDROXYLASE"/>
    <property type="match status" value="1"/>
</dbReference>
<dbReference type="InterPro" id="IPR016024">
    <property type="entry name" value="ARM-type_fold"/>
</dbReference>
<dbReference type="PANTHER" id="PTHR12697">
    <property type="entry name" value="PBS LYASE HEAT-LIKE PROTEIN"/>
    <property type="match status" value="1"/>
</dbReference>
<dbReference type="InterPro" id="IPR004155">
    <property type="entry name" value="PBS_lyase_HEAT"/>
</dbReference>
<keyword evidence="2" id="KW-1185">Reference proteome</keyword>
<proteinExistence type="predicted"/>
<reference evidence="1" key="2">
    <citation type="submission" date="2019-02" db="EMBL/GenBank/DDBJ databases">
        <authorList>
            <person name="Chen S.-C."/>
            <person name="Chien H.-H."/>
            <person name="Lai M.-C."/>
        </authorList>
    </citation>
    <scope>NUCLEOTIDE SEQUENCE</scope>
    <source>
        <strain evidence="1">N2F9704</strain>
    </source>
</reference>
<dbReference type="InterPro" id="IPR011989">
    <property type="entry name" value="ARM-like"/>
</dbReference>
<protein>
    <submittedName>
        <fullName evidence="1">HEAT repeat domain-containing protein</fullName>
    </submittedName>
</protein>
<dbReference type="Pfam" id="PF13646">
    <property type="entry name" value="HEAT_2"/>
    <property type="match status" value="1"/>
</dbReference>